<feature type="transmembrane region" description="Helical" evidence="5">
    <location>
        <begin position="68"/>
        <end position="85"/>
    </location>
</feature>
<protein>
    <submittedName>
        <fullName evidence="7">C-4 methylsterol oxidase</fullName>
    </submittedName>
</protein>
<reference evidence="7 8" key="1">
    <citation type="submission" date="2015-04" db="EMBL/GenBank/DDBJ databases">
        <authorList>
            <person name="Heijne W.H."/>
            <person name="Fedorova N.D."/>
            <person name="Nierman W.C."/>
            <person name="Vollebregt A.W."/>
            <person name="Zhao Z."/>
            <person name="Wu L."/>
            <person name="Kumar M."/>
            <person name="Stam H."/>
            <person name="van den Berg M.A."/>
            <person name="Pel H.J."/>
        </authorList>
    </citation>
    <scope>NUCLEOTIDE SEQUENCE [LARGE SCALE GENOMIC DNA]</scope>
    <source>
        <strain evidence="7 8">CBS 393.64</strain>
    </source>
</reference>
<comment type="caution">
    <text evidence="7">The sequence shown here is derived from an EMBL/GenBank/DDBJ whole genome shotgun (WGS) entry which is preliminary data.</text>
</comment>
<feature type="transmembrane region" description="Helical" evidence="5">
    <location>
        <begin position="183"/>
        <end position="203"/>
    </location>
</feature>
<dbReference type="Pfam" id="PF04116">
    <property type="entry name" value="FA_hydroxylase"/>
    <property type="match status" value="1"/>
</dbReference>
<sequence>MADVVSAFQSWWGDLVRQNPPGWIEAFGVTILEVVISTVVGVFCYATSRDKGYREMVRGSAGLVSFNLVLRTLSHILMLQIYAWLCGDGASWQNVAFTRVSAEVPSVRKLLTQFALAICIFDVLFYSWHRMLHSPRLYRKIHSVHHTFEHRSKHRVPLAVYYVHPIEMLLLEMSVHLSCSLQGAHVLTYLFSGTMALLMALYGHSGRDLFGLMSHEHHHVRESKNYGATGMMDFLWGSFESRKAGKGPYMRVELCLRNEAS</sequence>
<dbReference type="GeneID" id="25313254"/>
<keyword evidence="3 5" id="KW-1133">Transmembrane helix</keyword>
<feature type="transmembrane region" description="Helical" evidence="5">
    <location>
        <begin position="110"/>
        <end position="129"/>
    </location>
</feature>
<dbReference type="PANTHER" id="PTHR11863">
    <property type="entry name" value="STEROL DESATURASE"/>
    <property type="match status" value="1"/>
</dbReference>
<evidence type="ECO:0000259" key="6">
    <source>
        <dbReference type="Pfam" id="PF04116"/>
    </source>
</evidence>
<accession>A0A0F4YF30</accession>
<dbReference type="Proteomes" id="UP000053958">
    <property type="component" value="Unassembled WGS sequence"/>
</dbReference>
<evidence type="ECO:0000256" key="4">
    <source>
        <dbReference type="ARBA" id="ARBA00023136"/>
    </source>
</evidence>
<dbReference type="GO" id="GO:0016020">
    <property type="term" value="C:membrane"/>
    <property type="evidence" value="ECO:0007669"/>
    <property type="project" value="UniProtKB-SubCell"/>
</dbReference>
<comment type="subcellular location">
    <subcellularLocation>
        <location evidence="1">Membrane</location>
    </subcellularLocation>
</comment>
<evidence type="ECO:0000256" key="1">
    <source>
        <dbReference type="ARBA" id="ARBA00004370"/>
    </source>
</evidence>
<gene>
    <name evidence="7" type="ORF">T310_10187</name>
</gene>
<dbReference type="InterPro" id="IPR050307">
    <property type="entry name" value="Sterol_Desaturase_Related"/>
</dbReference>
<keyword evidence="4 5" id="KW-0472">Membrane</keyword>
<dbReference type="EMBL" id="LASV01000808">
    <property type="protein sequence ID" value="KKA16233.1"/>
    <property type="molecule type" value="Genomic_DNA"/>
</dbReference>
<dbReference type="GO" id="GO:0016491">
    <property type="term" value="F:oxidoreductase activity"/>
    <property type="evidence" value="ECO:0007669"/>
    <property type="project" value="InterPro"/>
</dbReference>
<evidence type="ECO:0000313" key="8">
    <source>
        <dbReference type="Proteomes" id="UP000053958"/>
    </source>
</evidence>
<evidence type="ECO:0000256" key="5">
    <source>
        <dbReference type="SAM" id="Phobius"/>
    </source>
</evidence>
<dbReference type="RefSeq" id="XP_013322845.1">
    <property type="nucleotide sequence ID" value="XM_013467391.1"/>
</dbReference>
<name>A0A0F4YF30_RASE3</name>
<dbReference type="GO" id="GO:0008610">
    <property type="term" value="P:lipid biosynthetic process"/>
    <property type="evidence" value="ECO:0007669"/>
    <property type="project" value="InterPro"/>
</dbReference>
<organism evidence="7 8">
    <name type="scientific">Rasamsonia emersonii (strain ATCC 16479 / CBS 393.64 / IMI 116815)</name>
    <dbReference type="NCBI Taxonomy" id="1408163"/>
    <lineage>
        <taxon>Eukaryota</taxon>
        <taxon>Fungi</taxon>
        <taxon>Dikarya</taxon>
        <taxon>Ascomycota</taxon>
        <taxon>Pezizomycotina</taxon>
        <taxon>Eurotiomycetes</taxon>
        <taxon>Eurotiomycetidae</taxon>
        <taxon>Eurotiales</taxon>
        <taxon>Trichocomaceae</taxon>
        <taxon>Rasamsonia</taxon>
    </lineage>
</organism>
<evidence type="ECO:0000256" key="3">
    <source>
        <dbReference type="ARBA" id="ARBA00022989"/>
    </source>
</evidence>
<evidence type="ECO:0000313" key="7">
    <source>
        <dbReference type="EMBL" id="KKA16233.1"/>
    </source>
</evidence>
<feature type="transmembrane region" description="Helical" evidence="5">
    <location>
        <begin position="26"/>
        <end position="47"/>
    </location>
</feature>
<proteinExistence type="predicted"/>
<dbReference type="GO" id="GO:0005506">
    <property type="term" value="F:iron ion binding"/>
    <property type="evidence" value="ECO:0007669"/>
    <property type="project" value="InterPro"/>
</dbReference>
<feature type="domain" description="Fatty acid hydroxylase" evidence="6">
    <location>
        <begin position="114"/>
        <end position="237"/>
    </location>
</feature>
<dbReference type="STRING" id="1408163.A0A0F4YF30"/>
<evidence type="ECO:0000256" key="2">
    <source>
        <dbReference type="ARBA" id="ARBA00022692"/>
    </source>
</evidence>
<dbReference type="AlphaFoldDB" id="A0A0F4YF30"/>
<dbReference type="InterPro" id="IPR006694">
    <property type="entry name" value="Fatty_acid_hydroxylase"/>
</dbReference>
<dbReference type="OrthoDB" id="408954at2759"/>
<keyword evidence="2 5" id="KW-0812">Transmembrane</keyword>
<keyword evidence="8" id="KW-1185">Reference proteome</keyword>